<dbReference type="EMBL" id="JATN01000322">
    <property type="protein sequence ID" value="EUC54352.1"/>
    <property type="molecule type" value="Genomic_DNA"/>
</dbReference>
<organism evidence="2 3">
    <name type="scientific">Rhizoctonia solani AG-3 Rhs1AP</name>
    <dbReference type="NCBI Taxonomy" id="1086054"/>
    <lineage>
        <taxon>Eukaryota</taxon>
        <taxon>Fungi</taxon>
        <taxon>Dikarya</taxon>
        <taxon>Basidiomycota</taxon>
        <taxon>Agaricomycotina</taxon>
        <taxon>Agaricomycetes</taxon>
        <taxon>Cantharellales</taxon>
        <taxon>Ceratobasidiaceae</taxon>
        <taxon>Rhizoctonia</taxon>
    </lineage>
</organism>
<reference evidence="3" key="1">
    <citation type="journal article" date="2014" name="Genome Announc.">
        <title>Draft genome sequence of the plant-pathogenic soil fungus Rhizoctonia solani anastomosis group 3 strain Rhs1AP.</title>
        <authorList>
            <person name="Cubeta M.A."/>
            <person name="Thomas E."/>
            <person name="Dean R.A."/>
            <person name="Jabaji S."/>
            <person name="Neate S.M."/>
            <person name="Tavantzis S."/>
            <person name="Toda T."/>
            <person name="Vilgalys R."/>
            <person name="Bharathan N."/>
            <person name="Fedorova-Abrams N."/>
            <person name="Pakala S.B."/>
            <person name="Pakala S.M."/>
            <person name="Zafar N."/>
            <person name="Joardar V."/>
            <person name="Losada L."/>
            <person name="Nierman W.C."/>
        </authorList>
    </citation>
    <scope>NUCLEOTIDE SEQUENCE [LARGE SCALE GENOMIC DNA]</scope>
    <source>
        <strain evidence="3">AG-3</strain>
    </source>
</reference>
<feature type="region of interest" description="Disordered" evidence="1">
    <location>
        <begin position="277"/>
        <end position="351"/>
    </location>
</feature>
<evidence type="ECO:0000313" key="2">
    <source>
        <dbReference type="EMBL" id="EUC54352.1"/>
    </source>
</evidence>
<name>X8IXE6_9AGAM</name>
<proteinExistence type="predicted"/>
<evidence type="ECO:0000313" key="3">
    <source>
        <dbReference type="Proteomes" id="UP000030108"/>
    </source>
</evidence>
<protein>
    <submittedName>
        <fullName evidence="2">Uncharacterized protein</fullName>
    </submittedName>
</protein>
<feature type="compositionally biased region" description="Basic residues" evidence="1">
    <location>
        <begin position="293"/>
        <end position="309"/>
    </location>
</feature>
<sequence length="351" mass="38393">MAGPSKARSPGPAASLPTFTRAMSPALLGTAIKASTNTARERVAPSALAKSWTEVLDCIPSAYKEALHKSFKDLHSRALKFHNCEAAYEKLHAGQNDAKPPPPVQGLHEPHWQVTKEFRDSEKGTSRLQDIAAAHQNYVTLAWEAGLELKGAELAFHQNRVLTESWWPPILAIADDVYNKMDRRGPRVIPAVEGQEMTVVYKESAILIQEHKDFVEGLPNLCLRVFAIKKARVVADANKLRRKAVLKDAADVDMANGTNTDSNVVKAMVQAEVRKFLSKNPQQTKGTPPSKGAKVKAPKLFVCKHKGKTGHTDPKTGLAAPLHYGPKQKQRNQGGKNKGKGKQGESSKQSK</sequence>
<dbReference type="AlphaFoldDB" id="X8IXE6"/>
<feature type="non-terminal residue" evidence="2">
    <location>
        <position position="351"/>
    </location>
</feature>
<evidence type="ECO:0000256" key="1">
    <source>
        <dbReference type="SAM" id="MobiDB-lite"/>
    </source>
</evidence>
<dbReference type="Proteomes" id="UP000030108">
    <property type="component" value="Unassembled WGS sequence"/>
</dbReference>
<gene>
    <name evidence="2" type="ORF">RSOL_042160</name>
</gene>
<accession>X8IXE6</accession>
<comment type="caution">
    <text evidence="2">The sequence shown here is derived from an EMBL/GenBank/DDBJ whole genome shotgun (WGS) entry which is preliminary data.</text>
</comment>